<evidence type="ECO:0000256" key="2">
    <source>
        <dbReference type="ARBA" id="ARBA00022485"/>
    </source>
</evidence>
<dbReference type="Gene3D" id="3.30.70.20">
    <property type="match status" value="1"/>
</dbReference>
<evidence type="ECO:0000256" key="8">
    <source>
        <dbReference type="SAM" id="Phobius"/>
    </source>
</evidence>
<keyword evidence="3" id="KW-0479">Metal-binding</keyword>
<feature type="domain" description="4Fe-4S ferredoxin-type" evidence="9">
    <location>
        <begin position="233"/>
        <end position="262"/>
    </location>
</feature>
<sequence length="280" mass="31350">MVKKWFLLRKSVQLFILLLFLSPLILADVAGANFFYGSLTSSEILGIRLSDPLGTLQVTLAAKYINWAYIGSASIIFFIYLVISGRVFCSWVCPVNTLLECTDLIRKKFKRLPDIHFDKNTKIYLAGLMLVLSFLISVPVFEIISPIGHTMRNLLFTWGIGVSILLAIVLFDVFISKRGWCRYFCPVGGFYAAIGRSGRFRVKMDNDRCVQCQQCKHVCFAEPSILDPSIQGKETFVSSGDCSLCGACVDACAHNALQIGLKPIRNTDYSKDKEISLDQK</sequence>
<evidence type="ECO:0000256" key="4">
    <source>
        <dbReference type="ARBA" id="ARBA00022737"/>
    </source>
</evidence>
<dbReference type="OrthoDB" id="9806398at2"/>
<evidence type="ECO:0000256" key="3">
    <source>
        <dbReference type="ARBA" id="ARBA00022723"/>
    </source>
</evidence>
<keyword evidence="8" id="KW-0472">Membrane</keyword>
<dbReference type="InterPro" id="IPR051684">
    <property type="entry name" value="Electron_Trans/Redox"/>
</dbReference>
<evidence type="ECO:0000313" key="10">
    <source>
        <dbReference type="EMBL" id="SDZ37369.1"/>
    </source>
</evidence>
<keyword evidence="5" id="KW-0249">Electron transport</keyword>
<dbReference type="InterPro" id="IPR017896">
    <property type="entry name" value="4Fe4S_Fe-S-bd"/>
</dbReference>
<feature type="domain" description="4Fe-4S ferredoxin-type" evidence="9">
    <location>
        <begin position="200"/>
        <end position="229"/>
    </location>
</feature>
<dbReference type="AlphaFoldDB" id="A0A1H3SJT5"/>
<evidence type="ECO:0000256" key="6">
    <source>
        <dbReference type="ARBA" id="ARBA00023004"/>
    </source>
</evidence>
<accession>A0A1H3SJT5</accession>
<keyword evidence="11" id="KW-1185">Reference proteome</keyword>
<feature type="transmembrane region" description="Helical" evidence="8">
    <location>
        <begin position="123"/>
        <end position="144"/>
    </location>
</feature>
<evidence type="ECO:0000256" key="5">
    <source>
        <dbReference type="ARBA" id="ARBA00022982"/>
    </source>
</evidence>
<evidence type="ECO:0000313" key="11">
    <source>
        <dbReference type="Proteomes" id="UP000198935"/>
    </source>
</evidence>
<evidence type="ECO:0000259" key="9">
    <source>
        <dbReference type="PROSITE" id="PS51379"/>
    </source>
</evidence>
<dbReference type="SUPFAM" id="SSF54862">
    <property type="entry name" value="4Fe-4S ferredoxins"/>
    <property type="match status" value="1"/>
</dbReference>
<protein>
    <submittedName>
        <fullName evidence="10">Ferredoxin-type protein NapH</fullName>
    </submittedName>
</protein>
<keyword evidence="4" id="KW-0677">Repeat</keyword>
<keyword evidence="6" id="KW-0408">Iron</keyword>
<dbReference type="PROSITE" id="PS51379">
    <property type="entry name" value="4FE4S_FER_2"/>
    <property type="match status" value="2"/>
</dbReference>
<evidence type="ECO:0000256" key="7">
    <source>
        <dbReference type="ARBA" id="ARBA00023014"/>
    </source>
</evidence>
<dbReference type="GO" id="GO:0005886">
    <property type="term" value="C:plasma membrane"/>
    <property type="evidence" value="ECO:0007669"/>
    <property type="project" value="TreeGrafter"/>
</dbReference>
<keyword evidence="1" id="KW-0813">Transport</keyword>
<dbReference type="PANTHER" id="PTHR30176:SF3">
    <property type="entry name" value="FERREDOXIN-TYPE PROTEIN NAPH"/>
    <property type="match status" value="1"/>
</dbReference>
<proteinExistence type="predicted"/>
<dbReference type="EMBL" id="FNPI01000011">
    <property type="protein sequence ID" value="SDZ37369.1"/>
    <property type="molecule type" value="Genomic_DNA"/>
</dbReference>
<dbReference type="PANTHER" id="PTHR30176">
    <property type="entry name" value="FERREDOXIN-TYPE PROTEIN NAPH"/>
    <property type="match status" value="1"/>
</dbReference>
<reference evidence="11" key="1">
    <citation type="submission" date="2016-10" db="EMBL/GenBank/DDBJ databases">
        <authorList>
            <person name="Varghese N."/>
            <person name="Submissions S."/>
        </authorList>
    </citation>
    <scope>NUCLEOTIDE SEQUENCE [LARGE SCALE GENOMIC DNA]</scope>
    <source>
        <strain evidence="11">SP</strain>
    </source>
</reference>
<feature type="transmembrane region" description="Helical" evidence="8">
    <location>
        <begin position="64"/>
        <end position="83"/>
    </location>
</feature>
<dbReference type="GO" id="GO:0051539">
    <property type="term" value="F:4 iron, 4 sulfur cluster binding"/>
    <property type="evidence" value="ECO:0007669"/>
    <property type="project" value="UniProtKB-KW"/>
</dbReference>
<dbReference type="InterPro" id="IPR011886">
    <property type="entry name" value="NapH_MauN"/>
</dbReference>
<feature type="transmembrane region" description="Helical" evidence="8">
    <location>
        <begin position="156"/>
        <end position="175"/>
    </location>
</feature>
<keyword evidence="8" id="KW-1133">Transmembrane helix</keyword>
<dbReference type="Pfam" id="PF12801">
    <property type="entry name" value="Fer4_5"/>
    <property type="match status" value="2"/>
</dbReference>
<evidence type="ECO:0000256" key="1">
    <source>
        <dbReference type="ARBA" id="ARBA00022448"/>
    </source>
</evidence>
<keyword evidence="8" id="KW-0812">Transmembrane</keyword>
<organism evidence="10 11">
    <name type="scientific">Evansella caseinilytica</name>
    <dbReference type="NCBI Taxonomy" id="1503961"/>
    <lineage>
        <taxon>Bacteria</taxon>
        <taxon>Bacillati</taxon>
        <taxon>Bacillota</taxon>
        <taxon>Bacilli</taxon>
        <taxon>Bacillales</taxon>
        <taxon>Bacillaceae</taxon>
        <taxon>Evansella</taxon>
    </lineage>
</organism>
<dbReference type="Proteomes" id="UP000198935">
    <property type="component" value="Unassembled WGS sequence"/>
</dbReference>
<dbReference type="NCBIfam" id="NF007013">
    <property type="entry name" value="PRK09477.1"/>
    <property type="match status" value="1"/>
</dbReference>
<gene>
    <name evidence="10" type="ORF">SAMN05421736_1117</name>
</gene>
<name>A0A1H3SJT5_9BACI</name>
<keyword evidence="7" id="KW-0411">Iron-sulfur</keyword>
<dbReference type="GO" id="GO:0046872">
    <property type="term" value="F:metal ion binding"/>
    <property type="evidence" value="ECO:0007669"/>
    <property type="project" value="UniProtKB-KW"/>
</dbReference>
<dbReference type="NCBIfam" id="TIGR02163">
    <property type="entry name" value="napH"/>
    <property type="match status" value="1"/>
</dbReference>
<dbReference type="STRING" id="1503961.SAMN05421736_1117"/>
<keyword evidence="2" id="KW-0004">4Fe-4S</keyword>